<keyword evidence="3" id="KW-1185">Reference proteome</keyword>
<evidence type="ECO:0000313" key="2">
    <source>
        <dbReference type="EMBL" id="MFD1314057.1"/>
    </source>
</evidence>
<accession>A0ABW3XWX9</accession>
<dbReference type="Proteomes" id="UP001597201">
    <property type="component" value="Unassembled WGS sequence"/>
</dbReference>
<sequence>MKWFKLLGLFVFLEFTFLTLCNAQAGLLVLIFGDKVASENFHLSLDAGLTISDLPGLDQGSSGAGFYFGLGTYIKLTDKWSLAPEFKPVSPLKIRGLNDVFMGIEIQDPDAYIKINYIDVPVLLQYQMSRRFSIAAGPQISFLNSSKLVTTGKLSTGESVEIKENLKPIMNDYHFQIPLQLSYALSTMRGGKGLDIKLRYNFGLGDVFSNNELYSSNTSVWQIFVSFPFINSSETKE</sequence>
<gene>
    <name evidence="2" type="ORF">ACFQ39_00380</name>
</gene>
<dbReference type="RefSeq" id="WP_377175305.1">
    <property type="nucleotide sequence ID" value="NZ_JBHTMY010000001.1"/>
</dbReference>
<protein>
    <submittedName>
        <fullName evidence="2">Porin family protein</fullName>
    </submittedName>
</protein>
<comment type="caution">
    <text evidence="2">The sequence shown here is derived from an EMBL/GenBank/DDBJ whole genome shotgun (WGS) entry which is preliminary data.</text>
</comment>
<reference evidence="3" key="1">
    <citation type="journal article" date="2019" name="Int. J. Syst. Evol. Microbiol.">
        <title>The Global Catalogue of Microorganisms (GCM) 10K type strain sequencing project: providing services to taxonomists for standard genome sequencing and annotation.</title>
        <authorList>
            <consortium name="The Broad Institute Genomics Platform"/>
            <consortium name="The Broad Institute Genome Sequencing Center for Infectious Disease"/>
            <person name="Wu L."/>
            <person name="Ma J."/>
        </authorList>
    </citation>
    <scope>NUCLEOTIDE SEQUENCE [LARGE SCALE GENOMIC DNA]</scope>
    <source>
        <strain evidence="3">CCUG 61485</strain>
    </source>
</reference>
<dbReference type="Pfam" id="PF13568">
    <property type="entry name" value="OMP_b-brl_2"/>
    <property type="match status" value="1"/>
</dbReference>
<organism evidence="2 3">
    <name type="scientific">Namhaeicola litoreus</name>
    <dbReference type="NCBI Taxonomy" id="1052145"/>
    <lineage>
        <taxon>Bacteria</taxon>
        <taxon>Pseudomonadati</taxon>
        <taxon>Bacteroidota</taxon>
        <taxon>Flavobacteriia</taxon>
        <taxon>Flavobacteriales</taxon>
        <taxon>Flavobacteriaceae</taxon>
        <taxon>Namhaeicola</taxon>
    </lineage>
</organism>
<dbReference type="InterPro" id="IPR025665">
    <property type="entry name" value="Beta-barrel_OMP_2"/>
</dbReference>
<evidence type="ECO:0000313" key="3">
    <source>
        <dbReference type="Proteomes" id="UP001597201"/>
    </source>
</evidence>
<proteinExistence type="predicted"/>
<evidence type="ECO:0000259" key="1">
    <source>
        <dbReference type="Pfam" id="PF13568"/>
    </source>
</evidence>
<feature type="domain" description="Outer membrane protein beta-barrel" evidence="1">
    <location>
        <begin position="41"/>
        <end position="208"/>
    </location>
</feature>
<dbReference type="EMBL" id="JBHTMY010000001">
    <property type="protein sequence ID" value="MFD1314057.1"/>
    <property type="molecule type" value="Genomic_DNA"/>
</dbReference>
<name>A0ABW3XWX9_9FLAO</name>